<reference evidence="1 2" key="1">
    <citation type="submission" date="2019-06" db="EMBL/GenBank/DDBJ databases">
        <title>Description of Kitasatospora acidophila sp. nov. isolated from pine grove soil, and reclassification of Streptomyces novaecaesareae to Kitasatospora novaeceasareae comb. nov.</title>
        <authorList>
            <person name="Kim M.J."/>
        </authorList>
    </citation>
    <scope>NUCLEOTIDE SEQUENCE [LARGE SCALE GENOMIC DNA]</scope>
    <source>
        <strain evidence="1 2">MMS16-CNU292</strain>
    </source>
</reference>
<organism evidence="1 2">
    <name type="scientific">Kitasatospora acidiphila</name>
    <dbReference type="NCBI Taxonomy" id="2567942"/>
    <lineage>
        <taxon>Bacteria</taxon>
        <taxon>Bacillati</taxon>
        <taxon>Actinomycetota</taxon>
        <taxon>Actinomycetes</taxon>
        <taxon>Kitasatosporales</taxon>
        <taxon>Streptomycetaceae</taxon>
        <taxon>Kitasatospora</taxon>
    </lineage>
</organism>
<evidence type="ECO:0000313" key="2">
    <source>
        <dbReference type="Proteomes" id="UP000319103"/>
    </source>
</evidence>
<proteinExistence type="predicted"/>
<dbReference type="AlphaFoldDB" id="A0A540W381"/>
<keyword evidence="2" id="KW-1185">Reference proteome</keyword>
<evidence type="ECO:0008006" key="3">
    <source>
        <dbReference type="Google" id="ProtNLM"/>
    </source>
</evidence>
<dbReference type="Proteomes" id="UP000319103">
    <property type="component" value="Unassembled WGS sequence"/>
</dbReference>
<gene>
    <name evidence="1" type="ORF">E6W39_16190</name>
</gene>
<protein>
    <recommendedName>
        <fullName evidence="3">Glycosyltransferase</fullName>
    </recommendedName>
</protein>
<sequence length="231" mass="25184">MNHRLPRGPRLAPLPVRAAARGAAVLALSLALTTGAGGLQQSVAATRSGLTASALQFHDQMRKLWEDHITWTRLTIVSFAASLPDLDPTEQRLLQNQVDLGNAIKPYYGDQAGDQLTSLLRQHILGSVDILVAAKAGDTAKEQAAIKAWYANADQIADFLTAANPRFWPSSETHAMMHEHLDLTLKEASDRLKGDFAADIADYDRVHDQILGMADFLSCGIIDQFPERFGS</sequence>
<dbReference type="RefSeq" id="WP_141634123.1">
    <property type="nucleotide sequence ID" value="NZ_VIGB01000003.1"/>
</dbReference>
<name>A0A540W381_9ACTN</name>
<accession>A0A540W381</accession>
<dbReference type="EMBL" id="VIGB01000003">
    <property type="protein sequence ID" value="TQF03490.1"/>
    <property type="molecule type" value="Genomic_DNA"/>
</dbReference>
<dbReference type="OrthoDB" id="9792366at2"/>
<evidence type="ECO:0000313" key="1">
    <source>
        <dbReference type="EMBL" id="TQF03490.1"/>
    </source>
</evidence>
<comment type="caution">
    <text evidence="1">The sequence shown here is derived from an EMBL/GenBank/DDBJ whole genome shotgun (WGS) entry which is preliminary data.</text>
</comment>